<evidence type="ECO:0000256" key="1">
    <source>
        <dbReference type="SAM" id="SignalP"/>
    </source>
</evidence>
<evidence type="ECO:0000313" key="2">
    <source>
        <dbReference type="EMBL" id="SBV36684.1"/>
    </source>
</evidence>
<proteinExistence type="predicted"/>
<keyword evidence="1" id="KW-0732">Signal</keyword>
<gene>
    <name evidence="2" type="ORF">STPYR_11614</name>
</gene>
<dbReference type="InterPro" id="IPR025060">
    <property type="entry name" value="DUF3999"/>
</dbReference>
<dbReference type="AlphaFoldDB" id="A0A1Y5Q9J1"/>
<accession>A0A1Y5Q9J1</accession>
<protein>
    <submittedName>
        <fullName evidence="2">Uncharacterized protein</fullName>
    </submittedName>
</protein>
<dbReference type="EMBL" id="FLTS01000001">
    <property type="protein sequence ID" value="SBV36684.1"/>
    <property type="molecule type" value="Genomic_DNA"/>
</dbReference>
<feature type="signal peptide" evidence="1">
    <location>
        <begin position="1"/>
        <end position="17"/>
    </location>
</feature>
<feature type="chain" id="PRO_5012531630" evidence="1">
    <location>
        <begin position="18"/>
        <end position="131"/>
    </location>
</feature>
<reference evidence="2" key="1">
    <citation type="submission" date="2016-03" db="EMBL/GenBank/DDBJ databases">
        <authorList>
            <person name="Ploux O."/>
        </authorList>
    </citation>
    <scope>NUCLEOTIDE SEQUENCE</scope>
    <source>
        <strain evidence="2">UC10</strain>
    </source>
</reference>
<dbReference type="Pfam" id="PF13163">
    <property type="entry name" value="DUF3999"/>
    <property type="match status" value="1"/>
</dbReference>
<name>A0A1Y5Q9J1_9GAMM</name>
<organism evidence="2">
    <name type="scientific">uncultured Stenotrophomonas sp</name>
    <dbReference type="NCBI Taxonomy" id="165438"/>
    <lineage>
        <taxon>Bacteria</taxon>
        <taxon>Pseudomonadati</taxon>
        <taxon>Pseudomonadota</taxon>
        <taxon>Gammaproteobacteria</taxon>
        <taxon>Lysobacterales</taxon>
        <taxon>Lysobacteraceae</taxon>
        <taxon>Stenotrophomonas</taxon>
        <taxon>environmental samples</taxon>
    </lineage>
</organism>
<sequence>MIKRLLVLALLPLSAQAGTDFARQWPLQLSQPDAGAYRVPLDASVHQAAHWRDLRDVRVLDADGKPVPSAVYAAATPLPARSICHYRACTGRSTAPATASPRRRRRCRGRCAGSRCNGSRCRRQRLPAATT</sequence>